<feature type="region of interest" description="Disordered" evidence="2">
    <location>
        <begin position="1980"/>
        <end position="2006"/>
    </location>
</feature>
<dbReference type="PANTHER" id="PTHR14522:SF0">
    <property type="entry name" value="PROTEIN PRR14L"/>
    <property type="match status" value="1"/>
</dbReference>
<keyword evidence="1" id="KW-0597">Phosphoprotein</keyword>
<gene>
    <name evidence="4" type="ORF">LYPA_23C004690</name>
</gene>
<proteinExistence type="predicted"/>
<evidence type="ECO:0000256" key="2">
    <source>
        <dbReference type="SAM" id="MobiDB-lite"/>
    </source>
</evidence>
<dbReference type="Proteomes" id="UP000386466">
    <property type="component" value="Unassembled WGS sequence"/>
</dbReference>
<feature type="compositionally biased region" description="Basic and acidic residues" evidence="2">
    <location>
        <begin position="978"/>
        <end position="1006"/>
    </location>
</feature>
<sequence>MLSSGVETQPVPLDSSMSAVVQELYSELPVSVSKELHADPEPSVIPDVKPAASSSLISQSRAVPLELQRTCAESCCEETSGTLDHGGEPGRCGLVDTTAGGSVASGILDREEKTKSVELKVFRNQGDQAEIIRDPCEGAKEDPHQHSTAAEEKISPSQEDLLMQSSKEHLCTGLPEDCLRNKEGNVQITTGTLLISTEEVQGMKVNGTKTDYNEGHKNGNVSKGLSAGCSEYPEVDKTMTSGEVSETSTLVSLEPLTFVDPGLTEASSKEKECEELKTCPSWLSLLPGNSAISKVDSEKEELSKLNLVCEADDNHQQILGHHNENHSFAHGSPRATRNVVCVEPLEENSDISYFSSSLSGPESRTTSLETCGFDGLLKGSAKKTDNSCFDGGDQSKNLATRRENEQFLNLRSERGELFLVNARQPEEDADGHCPGEKETVTSPKVNIHGNCCIQDSIHTDSPVSLVPNSFTEATEVTLKKNDLKITLDTQGSLTNHEDHRGTSTDMSHPGRHSEENSFSSLMQIEEPEQTTTIEPNMVTEKIYSKDSNSLVCTQKNLEGNTQLNEASCNEFLNERKSLVSLMPEDQISPMNEVSKPKKDTAQLPLSLEFDYRPESEQAVQTSLDDSSHLDEQSTACEMNELPRTNELVINKIESECALNQVPLNSQDHAKLSANKEMPLATSEDSQQSHHPPLEDGADVTADTQTIPIKTKMKDISPSGDKTCGASSNNPTLNIKPGSLERKDKMADSGIVHLHSSLLSRKKESAVLPQEVSAMECQSVQSQDLSSCHCVNKNAREKSMCSVCAAFESSRIILEAENSLITKCEDAFQHSNDHSQRREVCTESSTHKLGYTSEESELARGETKGSLPGNKIRNDTPVGMLSSEASDKTIPTTSHTQPHEEGLKAKEWDVPKETVFCEYNISDCSTPELNLSANIPRPEKFLDQSPTIMFSSFKTMSQAVETLEQKGDKVLDCQNNQNRPDECRSEDKPTKQTLHGDERETVTEPNREVSNNQKDLLVGSGSNNPLSGGSSKKGNLKGDDGHISGCEESTDGMVDTVYTDCGSKSTESMLDLQTSSTLDGGAGQDGLTLQDTSVSTLPQRGELNAAFIRMIDQDSDFPDATSSKVEPLEMKKSCEEKVCRSLKDCEVEVCPCPDSCASEIESIADHESNTKILDGINVSLDNTYHEEQVKEASLRETQGMIEGSRLEINSEFDKENTFGISSEELLSSGCPDESPVPIGSLKSIETMPLYLFSQENSESNVNSGETELKKPFKPKDGKILCENIEHRTVLLETKEGAPGDGSNSSEGLRIDSSMQNLPLTMETETKLKGEETEAHQRGPLGYLTVSEESEKMITREAGNNKGREISQTHSKSQRMLGDTEELQSQRALDYMLQNEEEYLHQKDAHRILEQCASSNVLSDEVQDKNQTKDCKGESTMMKEITLAKLAKGGTAAQFQKLENPKEESLCHPLKTDMVSYTDPCLRGAPQKAQNPNSAGCDEIHGAFGNTSYQKRVLPLKKQPHRTCKKVSYQEQVNIGKKISKIRSSAFLKSSSETIPTKAHRFLSSCAMSAPAQLEPETVPTRSLMSHIPKQKVTPCHSLRSLNVRKPTKESALLNKLSILASRLVPATKTQKLRYRRCSSELLPVAKSYKRLRYKRFLDGFSYNTMQLNPYLAASGWDKRPNSKPLTLYSLEAIKMSFIDLSNKVPSLLFGSEIFPISFHMKSGSECMTESPRTFPEHCAPARLALGEAPRCLSQPPKWTFSFFLSHSCPGMATFREDTGPHGQAYAQAPSQPPGPLQDYGGTAIVQTRAGCSVLGLHTLLALCSPGCYRIWTKKRSFSSHMPTMQRLFMTQFTQGLKGLRSPASIADKVFCSLPYSVGRVLSIWSQRGPSTCPFEISTFHSTHSKRQPTLSTTNSHTMLPYVPLPGMEATYNTNGSQMRLEPPFPALVPKSCLVTDSAVTKLLLSASEFPVPGFDELDDVAAACPHPQSSPPEQKEAEPEKRPKKVSQIRIRKTIPKPDPNLTPMGLPRPKRLKKKEFSLEEIYTNKNYKSPPANRCLETIFEEPKERNGTLISISQQKRKRVLEFQDFTVPRKRRARGKVKVAGSFTRAQKAALQSRELDALLIQKLMELETFFAKEEEEQERSSGC</sequence>
<feature type="region of interest" description="Disordered" evidence="2">
    <location>
        <begin position="851"/>
        <end position="904"/>
    </location>
</feature>
<reference evidence="4 5" key="1">
    <citation type="submission" date="2019-01" db="EMBL/GenBank/DDBJ databases">
        <authorList>
            <person name="Alioto T."/>
            <person name="Alioto T."/>
        </authorList>
    </citation>
    <scope>NUCLEOTIDE SEQUENCE [LARGE SCALE GENOMIC DNA]</scope>
</reference>
<feature type="compositionally biased region" description="Low complexity" evidence="2">
    <location>
        <begin position="1018"/>
        <end position="1032"/>
    </location>
</feature>
<feature type="domain" description="Tantalus-like" evidence="3">
    <location>
        <begin position="2021"/>
        <end position="2078"/>
    </location>
</feature>
<dbReference type="InterPro" id="IPR026320">
    <property type="entry name" value="PRR14"/>
</dbReference>
<feature type="region of interest" description="Disordered" evidence="2">
    <location>
        <begin position="712"/>
        <end position="738"/>
    </location>
</feature>
<dbReference type="EMBL" id="CAAGRJ010004176">
    <property type="protein sequence ID" value="VFV22052.1"/>
    <property type="molecule type" value="Genomic_DNA"/>
</dbReference>
<feature type="region of interest" description="Disordered" evidence="2">
    <location>
        <begin position="972"/>
        <end position="1048"/>
    </location>
</feature>
<dbReference type="InterPro" id="IPR028149">
    <property type="entry name" value="Tantalus-like"/>
</dbReference>
<feature type="region of interest" description="Disordered" evidence="2">
    <location>
        <begin position="489"/>
        <end position="514"/>
    </location>
</feature>
<evidence type="ECO:0000256" key="1">
    <source>
        <dbReference type="ARBA" id="ARBA00022553"/>
    </source>
</evidence>
<protein>
    <recommendedName>
        <fullName evidence="3">Tantalus-like domain-containing protein</fullName>
    </recommendedName>
</protein>
<evidence type="ECO:0000313" key="5">
    <source>
        <dbReference type="Proteomes" id="UP000386466"/>
    </source>
</evidence>
<organism evidence="4 5">
    <name type="scientific">Lynx pardinus</name>
    <name type="common">Iberian lynx</name>
    <name type="synonym">Felis pardina</name>
    <dbReference type="NCBI Taxonomy" id="191816"/>
    <lineage>
        <taxon>Eukaryota</taxon>
        <taxon>Metazoa</taxon>
        <taxon>Chordata</taxon>
        <taxon>Craniata</taxon>
        <taxon>Vertebrata</taxon>
        <taxon>Euteleostomi</taxon>
        <taxon>Mammalia</taxon>
        <taxon>Eutheria</taxon>
        <taxon>Laurasiatheria</taxon>
        <taxon>Carnivora</taxon>
        <taxon>Feliformia</taxon>
        <taxon>Felidae</taxon>
        <taxon>Felinae</taxon>
        <taxon>Lynx</taxon>
    </lineage>
</organism>
<dbReference type="PANTHER" id="PTHR14522">
    <property type="entry name" value="EMO2-RELATED"/>
    <property type="match status" value="1"/>
</dbReference>
<accession>A0A485MVL2</accession>
<evidence type="ECO:0000313" key="4">
    <source>
        <dbReference type="EMBL" id="VFV22052.1"/>
    </source>
</evidence>
<evidence type="ECO:0000259" key="3">
    <source>
        <dbReference type="Pfam" id="PF15386"/>
    </source>
</evidence>
<feature type="region of interest" description="Disordered" evidence="2">
    <location>
        <begin position="677"/>
        <end position="698"/>
    </location>
</feature>
<dbReference type="Pfam" id="PF15386">
    <property type="entry name" value="Tantalus"/>
    <property type="match status" value="1"/>
</dbReference>
<keyword evidence="5" id="KW-1185">Reference proteome</keyword>
<feature type="region of interest" description="Disordered" evidence="2">
    <location>
        <begin position="1358"/>
        <end position="1377"/>
    </location>
</feature>
<name>A0A485MVL2_LYNPA</name>